<evidence type="ECO:0000313" key="2">
    <source>
        <dbReference type="EMBL" id="MPC09712.1"/>
    </source>
</evidence>
<comment type="caution">
    <text evidence="2">The sequence shown here is derived from an EMBL/GenBank/DDBJ whole genome shotgun (WGS) entry which is preliminary data.</text>
</comment>
<feature type="compositionally biased region" description="Basic and acidic residues" evidence="1">
    <location>
        <begin position="78"/>
        <end position="88"/>
    </location>
</feature>
<protein>
    <submittedName>
        <fullName evidence="2">Uncharacterized protein</fullName>
    </submittedName>
</protein>
<organism evidence="2 3">
    <name type="scientific">Portunus trituberculatus</name>
    <name type="common">Swimming crab</name>
    <name type="synonym">Neptunus trituberculatus</name>
    <dbReference type="NCBI Taxonomy" id="210409"/>
    <lineage>
        <taxon>Eukaryota</taxon>
        <taxon>Metazoa</taxon>
        <taxon>Ecdysozoa</taxon>
        <taxon>Arthropoda</taxon>
        <taxon>Crustacea</taxon>
        <taxon>Multicrustacea</taxon>
        <taxon>Malacostraca</taxon>
        <taxon>Eumalacostraca</taxon>
        <taxon>Eucarida</taxon>
        <taxon>Decapoda</taxon>
        <taxon>Pleocyemata</taxon>
        <taxon>Brachyura</taxon>
        <taxon>Eubrachyura</taxon>
        <taxon>Portunoidea</taxon>
        <taxon>Portunidae</taxon>
        <taxon>Portuninae</taxon>
        <taxon>Portunus</taxon>
    </lineage>
</organism>
<gene>
    <name evidence="2" type="ORF">E2C01_002332</name>
</gene>
<dbReference type="Proteomes" id="UP000324222">
    <property type="component" value="Unassembled WGS sequence"/>
</dbReference>
<feature type="region of interest" description="Disordered" evidence="1">
    <location>
        <begin position="68"/>
        <end position="99"/>
    </location>
</feature>
<evidence type="ECO:0000256" key="1">
    <source>
        <dbReference type="SAM" id="MobiDB-lite"/>
    </source>
</evidence>
<dbReference type="EMBL" id="VSRR010000081">
    <property type="protein sequence ID" value="MPC09712.1"/>
    <property type="molecule type" value="Genomic_DNA"/>
</dbReference>
<evidence type="ECO:0000313" key="3">
    <source>
        <dbReference type="Proteomes" id="UP000324222"/>
    </source>
</evidence>
<proteinExistence type="predicted"/>
<feature type="compositionally biased region" description="Polar residues" evidence="1">
    <location>
        <begin position="89"/>
        <end position="99"/>
    </location>
</feature>
<reference evidence="2 3" key="1">
    <citation type="submission" date="2019-05" db="EMBL/GenBank/DDBJ databases">
        <title>Another draft genome of Portunus trituberculatus and its Hox gene families provides insights of decapod evolution.</title>
        <authorList>
            <person name="Jeong J.-H."/>
            <person name="Song I."/>
            <person name="Kim S."/>
            <person name="Choi T."/>
            <person name="Kim D."/>
            <person name="Ryu S."/>
            <person name="Kim W."/>
        </authorList>
    </citation>
    <scope>NUCLEOTIDE SEQUENCE [LARGE SCALE GENOMIC DNA]</scope>
    <source>
        <tissue evidence="2">Muscle</tissue>
    </source>
</reference>
<dbReference type="AlphaFoldDB" id="A0A5B7CJ39"/>
<sequence length="99" mass="10673">MCCGVEDIMGKHGRIVSRTVLRCLRSLRYHAGPPHSLLCSPAMSLPSLLPLPCSLAFLPPSPSLPANQDQKGLAISDLRLEGSEDLRHTPSSTSPKIFP</sequence>
<accession>A0A5B7CJ39</accession>
<name>A0A5B7CJ39_PORTR</name>
<keyword evidence="3" id="KW-1185">Reference proteome</keyword>